<protein>
    <submittedName>
        <fullName evidence="3">Uncharacterized protein</fullName>
    </submittedName>
</protein>
<feature type="region of interest" description="Disordered" evidence="1">
    <location>
        <begin position="43"/>
        <end position="71"/>
    </location>
</feature>
<evidence type="ECO:0000313" key="3">
    <source>
        <dbReference type="EMBL" id="PMD26099.1"/>
    </source>
</evidence>
<proteinExistence type="predicted"/>
<accession>A0A2J6QIL3</accession>
<dbReference type="EMBL" id="KZ613468">
    <property type="protein sequence ID" value="PMD26099.1"/>
    <property type="molecule type" value="Genomic_DNA"/>
</dbReference>
<evidence type="ECO:0000256" key="2">
    <source>
        <dbReference type="SAM" id="Phobius"/>
    </source>
</evidence>
<feature type="transmembrane region" description="Helical" evidence="2">
    <location>
        <begin position="159"/>
        <end position="180"/>
    </location>
</feature>
<reference evidence="3 4" key="1">
    <citation type="submission" date="2016-05" db="EMBL/GenBank/DDBJ databases">
        <title>A degradative enzymes factory behind the ericoid mycorrhizal symbiosis.</title>
        <authorList>
            <consortium name="DOE Joint Genome Institute"/>
            <person name="Martino E."/>
            <person name="Morin E."/>
            <person name="Grelet G."/>
            <person name="Kuo A."/>
            <person name="Kohler A."/>
            <person name="Daghino S."/>
            <person name="Barry K."/>
            <person name="Choi C."/>
            <person name="Cichocki N."/>
            <person name="Clum A."/>
            <person name="Copeland A."/>
            <person name="Hainaut M."/>
            <person name="Haridas S."/>
            <person name="Labutti K."/>
            <person name="Lindquist E."/>
            <person name="Lipzen A."/>
            <person name="Khouja H.-R."/>
            <person name="Murat C."/>
            <person name="Ohm R."/>
            <person name="Olson A."/>
            <person name="Spatafora J."/>
            <person name="Veneault-Fourrey C."/>
            <person name="Henrissat B."/>
            <person name="Grigoriev I."/>
            <person name="Martin F."/>
            <person name="Perotto S."/>
        </authorList>
    </citation>
    <scope>NUCLEOTIDE SEQUENCE [LARGE SCALE GENOMIC DNA]</scope>
    <source>
        <strain evidence="3 4">UAMH 7357</strain>
    </source>
</reference>
<dbReference type="OrthoDB" id="5387214at2759"/>
<evidence type="ECO:0000313" key="4">
    <source>
        <dbReference type="Proteomes" id="UP000235672"/>
    </source>
</evidence>
<keyword evidence="4" id="KW-1185">Reference proteome</keyword>
<dbReference type="Proteomes" id="UP000235672">
    <property type="component" value="Unassembled WGS sequence"/>
</dbReference>
<keyword evidence="2" id="KW-0472">Membrane</keyword>
<keyword evidence="2" id="KW-0812">Transmembrane</keyword>
<sequence>MPEVTNEKAEANTNVLTITRPTPTRQVSNQSINVLSTIEDIDSTHTMTPPASAHNEKFPGPPSSPYYHQTQASESKQNINIGHSSFDQDLEAQTLTQQKTEAGQSKTNLLKKKCSTTNIDPAWPGRDQLKMRKKQLKREKACCGFWAGMSSKKRTTIKVLIFLVVVALATGLGIGISRALNTGVWTKSGANTPIS</sequence>
<gene>
    <name evidence="3" type="ORF">NA56DRAFT_336318</name>
</gene>
<keyword evidence="2" id="KW-1133">Transmembrane helix</keyword>
<organism evidence="3 4">
    <name type="scientific">Hyaloscypha hepaticicola</name>
    <dbReference type="NCBI Taxonomy" id="2082293"/>
    <lineage>
        <taxon>Eukaryota</taxon>
        <taxon>Fungi</taxon>
        <taxon>Dikarya</taxon>
        <taxon>Ascomycota</taxon>
        <taxon>Pezizomycotina</taxon>
        <taxon>Leotiomycetes</taxon>
        <taxon>Helotiales</taxon>
        <taxon>Hyaloscyphaceae</taxon>
        <taxon>Hyaloscypha</taxon>
    </lineage>
</organism>
<dbReference type="AlphaFoldDB" id="A0A2J6QIL3"/>
<name>A0A2J6QIL3_9HELO</name>
<evidence type="ECO:0000256" key="1">
    <source>
        <dbReference type="SAM" id="MobiDB-lite"/>
    </source>
</evidence>